<evidence type="ECO:0000313" key="2">
    <source>
        <dbReference type="EMBL" id="MBD2292748.1"/>
    </source>
</evidence>
<feature type="chain" id="PRO_5037781183" description="PEP-CTERM sorting domain-containing protein" evidence="1">
    <location>
        <begin position="26"/>
        <end position="265"/>
    </location>
</feature>
<evidence type="ECO:0000313" key="3">
    <source>
        <dbReference type="Proteomes" id="UP000662185"/>
    </source>
</evidence>
<reference evidence="3" key="1">
    <citation type="journal article" date="2020" name="ISME J.">
        <title>Comparative genomics reveals insights into cyanobacterial evolution and habitat adaptation.</title>
        <authorList>
            <person name="Chen M.Y."/>
            <person name="Teng W.K."/>
            <person name="Zhao L."/>
            <person name="Hu C.X."/>
            <person name="Zhou Y.K."/>
            <person name="Han B.P."/>
            <person name="Song L.R."/>
            <person name="Shu W.S."/>
        </authorList>
    </citation>
    <scope>NUCLEOTIDE SEQUENCE [LARGE SCALE GENOMIC DNA]</scope>
    <source>
        <strain evidence="3">FACHB-251</strain>
    </source>
</reference>
<proteinExistence type="predicted"/>
<protein>
    <recommendedName>
        <fullName evidence="4">PEP-CTERM sorting domain-containing protein</fullName>
    </recommendedName>
</protein>
<feature type="signal peptide" evidence="1">
    <location>
        <begin position="1"/>
        <end position="25"/>
    </location>
</feature>
<organism evidence="2 3">
    <name type="scientific">Anabaena sphaerica FACHB-251</name>
    <dbReference type="NCBI Taxonomy" id="2692883"/>
    <lineage>
        <taxon>Bacteria</taxon>
        <taxon>Bacillati</taxon>
        <taxon>Cyanobacteriota</taxon>
        <taxon>Cyanophyceae</taxon>
        <taxon>Nostocales</taxon>
        <taxon>Nostocaceae</taxon>
        <taxon>Anabaena</taxon>
    </lineage>
</organism>
<sequence length="265" mass="27636">MNKILSSSLFISISSLFLMISSVKASTIVLYDQDFENPNGFVDTSGGDVSQQSVNSLYGNQPVGFSFSQRFTVETLLITGNNAFGTGYSDPTGVGGNYALGMLAGSSISGGQDDLLGLAFNVGDNDFLNVRLDISSIDLDRLRGPFLPTAGALPVFEFTLFDNPSGALGTGSGLILSSQQVSGSISDRSVFDWTEVLLALDASASTNGNVILRIDLLSGNYAAFDNLRIVASNTPGDVGKAIPEPASALACCVFGMGLLVSRIKA</sequence>
<keyword evidence="1" id="KW-0732">Signal</keyword>
<dbReference type="AlphaFoldDB" id="A0A926ZZS8"/>
<comment type="caution">
    <text evidence="2">The sequence shown here is derived from an EMBL/GenBank/DDBJ whole genome shotgun (WGS) entry which is preliminary data.</text>
</comment>
<accession>A0A926ZZS8</accession>
<evidence type="ECO:0008006" key="4">
    <source>
        <dbReference type="Google" id="ProtNLM"/>
    </source>
</evidence>
<dbReference type="EMBL" id="JACJQU010000002">
    <property type="protein sequence ID" value="MBD2292748.1"/>
    <property type="molecule type" value="Genomic_DNA"/>
</dbReference>
<evidence type="ECO:0000256" key="1">
    <source>
        <dbReference type="SAM" id="SignalP"/>
    </source>
</evidence>
<gene>
    <name evidence="2" type="ORF">H6G06_04425</name>
</gene>
<name>A0A926ZZS8_9NOST</name>
<dbReference type="Proteomes" id="UP000662185">
    <property type="component" value="Unassembled WGS sequence"/>
</dbReference>
<keyword evidence="3" id="KW-1185">Reference proteome</keyword>
<dbReference type="RefSeq" id="WP_190557467.1">
    <property type="nucleotide sequence ID" value="NZ_JACJQU010000002.1"/>
</dbReference>